<protein>
    <recommendedName>
        <fullName evidence="5">Type I restriction modification DNA specificity domain-containing protein</fullName>
    </recommendedName>
</protein>
<feature type="coiled-coil region" evidence="4">
    <location>
        <begin position="134"/>
        <end position="168"/>
    </location>
</feature>
<accession>A0A6C0LND8</accession>
<dbReference type="InterPro" id="IPR051212">
    <property type="entry name" value="Type-I_RE_S_subunit"/>
</dbReference>
<dbReference type="EMBL" id="MN740527">
    <property type="protein sequence ID" value="QHU31468.1"/>
    <property type="molecule type" value="Genomic_DNA"/>
</dbReference>
<reference evidence="6" key="1">
    <citation type="journal article" date="2020" name="Nature">
        <title>Giant virus diversity and host interactions through global metagenomics.</title>
        <authorList>
            <person name="Schulz F."/>
            <person name="Roux S."/>
            <person name="Paez-Espino D."/>
            <person name="Jungbluth S."/>
            <person name="Walsh D.A."/>
            <person name="Denef V.J."/>
            <person name="McMahon K.D."/>
            <person name="Konstantinidis K.T."/>
            <person name="Eloe-Fadrosh E.A."/>
            <person name="Kyrpides N.C."/>
            <person name="Woyke T."/>
        </authorList>
    </citation>
    <scope>NUCLEOTIDE SEQUENCE</scope>
    <source>
        <strain evidence="6">GVMAG-M-3300027963-21</strain>
    </source>
</reference>
<evidence type="ECO:0000256" key="2">
    <source>
        <dbReference type="ARBA" id="ARBA00022747"/>
    </source>
</evidence>
<dbReference type="PANTHER" id="PTHR43140:SF1">
    <property type="entry name" value="TYPE I RESTRICTION ENZYME ECOKI SPECIFICITY SUBUNIT"/>
    <property type="match status" value="1"/>
</dbReference>
<dbReference type="GO" id="GO:0003677">
    <property type="term" value="F:DNA binding"/>
    <property type="evidence" value="ECO:0007669"/>
    <property type="project" value="UniProtKB-KW"/>
</dbReference>
<evidence type="ECO:0000256" key="4">
    <source>
        <dbReference type="SAM" id="Coils"/>
    </source>
</evidence>
<keyword evidence="3" id="KW-0238">DNA-binding</keyword>
<organism evidence="6">
    <name type="scientific">viral metagenome</name>
    <dbReference type="NCBI Taxonomy" id="1070528"/>
    <lineage>
        <taxon>unclassified sequences</taxon>
        <taxon>metagenomes</taxon>
        <taxon>organismal metagenomes</taxon>
    </lineage>
</organism>
<feature type="domain" description="Type I restriction modification DNA specificity" evidence="5">
    <location>
        <begin position="3"/>
        <end position="155"/>
    </location>
</feature>
<dbReference type="Pfam" id="PF01420">
    <property type="entry name" value="Methylase_S"/>
    <property type="match status" value="1"/>
</dbReference>
<dbReference type="PANTHER" id="PTHR43140">
    <property type="entry name" value="TYPE-1 RESTRICTION ENZYME ECOKI SPECIFICITY PROTEIN"/>
    <property type="match status" value="1"/>
</dbReference>
<sequence>MAEERTLEEVCNILPRSKRNTKYGNKEGKYPVFKGYAIVDSFVDTPDYEGESLIIGDGGTPNVKYANEFSVSDNCYILQNKNKSVLNLKYAYYYLVNNLDNMSILYTGQENAIKHISKAGIRSITIPIHSLEKQNEIVEYCENNENNIRQLEKEIEDNRTRMTQYMKDCKQIKEFWKI</sequence>
<keyword evidence="4" id="KW-0175">Coiled coil</keyword>
<dbReference type="InterPro" id="IPR000055">
    <property type="entry name" value="Restrct_endonuc_typeI_TRD"/>
</dbReference>
<keyword evidence="2" id="KW-0680">Restriction system</keyword>
<evidence type="ECO:0000259" key="5">
    <source>
        <dbReference type="Pfam" id="PF01420"/>
    </source>
</evidence>
<dbReference type="SUPFAM" id="SSF116734">
    <property type="entry name" value="DNA methylase specificity domain"/>
    <property type="match status" value="1"/>
</dbReference>
<dbReference type="Gene3D" id="3.90.220.20">
    <property type="entry name" value="DNA methylase specificity domains"/>
    <property type="match status" value="1"/>
</dbReference>
<dbReference type="AlphaFoldDB" id="A0A6C0LND8"/>
<dbReference type="InterPro" id="IPR044946">
    <property type="entry name" value="Restrct_endonuc_typeI_TRD_sf"/>
</dbReference>
<evidence type="ECO:0000256" key="3">
    <source>
        <dbReference type="ARBA" id="ARBA00023125"/>
    </source>
</evidence>
<dbReference type="GO" id="GO:0009307">
    <property type="term" value="P:DNA restriction-modification system"/>
    <property type="evidence" value="ECO:0007669"/>
    <property type="project" value="UniProtKB-KW"/>
</dbReference>
<comment type="similarity">
    <text evidence="1">Belongs to the type-I restriction system S methylase family.</text>
</comment>
<name>A0A6C0LND8_9ZZZZ</name>
<proteinExistence type="inferred from homology"/>
<evidence type="ECO:0000313" key="6">
    <source>
        <dbReference type="EMBL" id="QHU31468.1"/>
    </source>
</evidence>
<evidence type="ECO:0000256" key="1">
    <source>
        <dbReference type="ARBA" id="ARBA00010923"/>
    </source>
</evidence>